<dbReference type="GO" id="GO:0046872">
    <property type="term" value="F:metal ion binding"/>
    <property type="evidence" value="ECO:0007669"/>
    <property type="project" value="UniProtKB-KW"/>
</dbReference>
<dbReference type="PANTHER" id="PTHR42742">
    <property type="entry name" value="TRANSCRIPTIONAL REPRESSOR MPRA"/>
    <property type="match status" value="1"/>
</dbReference>
<reference evidence="3 4" key="1">
    <citation type="submission" date="2024-04" db="EMBL/GenBank/DDBJ databases">
        <title>Novel genus in family Flammeovirgaceae.</title>
        <authorList>
            <person name="Nguyen T.H."/>
            <person name="Vuong T.Q."/>
            <person name="Le H."/>
            <person name="Kim S.-G."/>
        </authorList>
    </citation>
    <scope>NUCLEOTIDE SEQUENCE [LARGE SCALE GENOMIC DNA]</scope>
    <source>
        <strain evidence="3 4">JCM 23209</strain>
    </source>
</reference>
<dbReference type="RefSeq" id="WP_346823436.1">
    <property type="nucleotide sequence ID" value="NZ_JBDKWZ010000015.1"/>
</dbReference>
<dbReference type="PIRSF" id="PIRSF026713">
    <property type="entry name" value="PMI_Firm_long_prd"/>
    <property type="match status" value="1"/>
</dbReference>
<keyword evidence="4" id="KW-1185">Reference proteome</keyword>
<dbReference type="Gene3D" id="2.60.120.10">
    <property type="entry name" value="Jelly Rolls"/>
    <property type="match status" value="1"/>
</dbReference>
<evidence type="ECO:0000256" key="1">
    <source>
        <dbReference type="ARBA" id="ARBA00022723"/>
    </source>
</evidence>
<dbReference type="Proteomes" id="UP001403385">
    <property type="component" value="Unassembled WGS sequence"/>
</dbReference>
<dbReference type="SUPFAM" id="SSF51182">
    <property type="entry name" value="RmlC-like cupins"/>
    <property type="match status" value="1"/>
</dbReference>
<dbReference type="PANTHER" id="PTHR42742:SF3">
    <property type="entry name" value="FRUCTOKINASE"/>
    <property type="match status" value="1"/>
</dbReference>
<accession>A0AAW9SE78</accession>
<gene>
    <name evidence="3" type="ORF">AAG747_22230</name>
</gene>
<evidence type="ECO:0000313" key="3">
    <source>
        <dbReference type="EMBL" id="MEN7550654.1"/>
    </source>
</evidence>
<keyword evidence="3" id="KW-0413">Isomerase</keyword>
<dbReference type="InterPro" id="IPR016847">
    <property type="entry name" value="Man6P_Isoase_Firm_lng_prd"/>
</dbReference>
<dbReference type="CDD" id="cd07010">
    <property type="entry name" value="cupin_PMI_type_I_N_bac"/>
    <property type="match status" value="1"/>
</dbReference>
<dbReference type="AlphaFoldDB" id="A0AAW9SE78"/>
<evidence type="ECO:0000313" key="4">
    <source>
        <dbReference type="Proteomes" id="UP001403385"/>
    </source>
</evidence>
<dbReference type="InterPro" id="IPR051804">
    <property type="entry name" value="Carb_Metab_Reg_Kinase/Isom"/>
</dbReference>
<dbReference type="InterPro" id="IPR014710">
    <property type="entry name" value="RmlC-like_jellyroll"/>
</dbReference>
<protein>
    <submittedName>
        <fullName evidence="3">Class I mannose-6-phosphate isomerase</fullName>
    </submittedName>
</protein>
<proteinExistence type="predicted"/>
<keyword evidence="1" id="KW-0479">Metal-binding</keyword>
<dbReference type="InterPro" id="IPR011051">
    <property type="entry name" value="RmlC_Cupin_sf"/>
</dbReference>
<organism evidence="3 4">
    <name type="scientific">Rapidithrix thailandica</name>
    <dbReference type="NCBI Taxonomy" id="413964"/>
    <lineage>
        <taxon>Bacteria</taxon>
        <taxon>Pseudomonadati</taxon>
        <taxon>Bacteroidota</taxon>
        <taxon>Cytophagia</taxon>
        <taxon>Cytophagales</taxon>
        <taxon>Flammeovirgaceae</taxon>
        <taxon>Rapidithrix</taxon>
    </lineage>
</organism>
<keyword evidence="2" id="KW-0862">Zinc</keyword>
<evidence type="ECO:0000256" key="2">
    <source>
        <dbReference type="ARBA" id="ARBA00022833"/>
    </source>
</evidence>
<comment type="caution">
    <text evidence="3">The sequence shown here is derived from an EMBL/GenBank/DDBJ whole genome shotgun (WGS) entry which is preliminary data.</text>
</comment>
<sequence>MKRSKFNKFPILKANVKDELAWEGWEAIASQLQNAVQKQSGERVVLAIECYQGVYEQALVSVVKKYFQTARLIESSACFKEESVIRAMVQRDLTDDRVFGKMTNWEIEDYFDDTQTEKLKKQLDQTQGLVVIIGVGASLLAEPDVLVYADMARWEIQQRMRSNTVSNIGVNNAADEVSRQYKWGFFIDWRMCDRLKKKLMHRWDFILDTNRAEQPKMVEGAAYREALNQAVNQPLMLVPFFDPGPWGGQWMKEVCDLDKDRENFAWCFNCVPEENSILLQFGEVVMESPSINLVFYRPQELLGTKVYSRFGAEFPIRFDFLDTVEGGNLSMQVHPTTEYIQDHFGMPYTQDESYYMLDAKPGSIVYLGLKDGVEKEDLRADLEKAQRGEGAFPDEKYINRFEVKKHDHFLIPSGTIHCSGTDSMVLEISATPYIFTFKLWDWGRLGLDGKPRPIHIDHGMNVIQMDRTTEWVKENLVNCIEKVAEGEGWAEERTGLHELEFIETRRHWFTRKVSHHTEGTVHVLSLVEGEEALVESPENAFAPFTVHYAETFIIPAHVGAYTIRPVEENPEKPLATLKAYVR</sequence>
<dbReference type="GO" id="GO:0016853">
    <property type="term" value="F:isomerase activity"/>
    <property type="evidence" value="ECO:0007669"/>
    <property type="project" value="UniProtKB-KW"/>
</dbReference>
<dbReference type="EMBL" id="JBDKWZ010000015">
    <property type="protein sequence ID" value="MEN7550654.1"/>
    <property type="molecule type" value="Genomic_DNA"/>
</dbReference>
<name>A0AAW9SE78_9BACT</name>